<dbReference type="AlphaFoldDB" id="A0A660C8P6"/>
<feature type="domain" description="Putative T7SS secretion signal" evidence="2">
    <location>
        <begin position="4"/>
        <end position="161"/>
    </location>
</feature>
<comment type="caution">
    <text evidence="3">The sequence shown here is derived from an EMBL/GenBank/DDBJ whole genome shotgun (WGS) entry which is preliminary data.</text>
</comment>
<dbReference type="InterPro" id="IPR049082">
    <property type="entry name" value="T7SS_signal"/>
</dbReference>
<dbReference type="EMBL" id="VLJV01000001">
    <property type="protein sequence ID" value="TWH19802.1"/>
    <property type="molecule type" value="Genomic_DNA"/>
</dbReference>
<evidence type="ECO:0000256" key="1">
    <source>
        <dbReference type="SAM" id="MobiDB-lite"/>
    </source>
</evidence>
<keyword evidence="4" id="KW-1185">Reference proteome</keyword>
<evidence type="ECO:0000313" key="3">
    <source>
        <dbReference type="EMBL" id="TWH19802.1"/>
    </source>
</evidence>
<evidence type="ECO:0000259" key="2">
    <source>
        <dbReference type="Pfam" id="PF21725"/>
    </source>
</evidence>
<organism evidence="3 4">
    <name type="scientific">Prauserella rugosa</name>
    <dbReference type="NCBI Taxonomy" id="43354"/>
    <lineage>
        <taxon>Bacteria</taxon>
        <taxon>Bacillati</taxon>
        <taxon>Actinomycetota</taxon>
        <taxon>Actinomycetes</taxon>
        <taxon>Pseudonocardiales</taxon>
        <taxon>Pseudonocardiaceae</taxon>
        <taxon>Prauserella</taxon>
    </lineage>
</organism>
<sequence>MVAQLGQTDDPKALVPGEPEAISTDLNSLVDPINVADQIGSSLGTIDPVGWIGDAASTFRSVFSEEPPKWGQAVEALGQGGEKLADYADVLTWGQGEAQRAIELYHQARAASRAAKAQYDALRALGPMVGGPLAAPIGPFQDPGAPAMAEAQQILDAARKAVAAEGGIIAMALGLTHDEEGRFSHSFGEQEFGADNRQTQRRFNPETGQWEDVDPGGWQTDENGNRSYQNTVGDEPADKLMHDGARDLFDSLGIPLPGPGMLGIDPVRHEVGAGTEVMGGDFEVGAGAGPMSVGASGSGSLLGAESGAYAEVTEDGFAAGANAEAYLAKGEVAGEFDTGMGVSGSGNASGFYGAEAGAQASVDALGAQASAEAFVGAKADAAGEVNLGDHASVSASGEAMAGAEASADASVGLTGADVSAEAFAGAKASGDVGGEVAGVGAGVNGEAWAGVGASADAQFGMGDDGKFHIGASAGAALGVGGKVGFDVTVDPGGVVDAATSAGQAAYDTGQAVGEAVNGVRDKAGDVVGGIGNALGF</sequence>
<dbReference type="OrthoDB" id="5194739at2"/>
<reference evidence="3 4" key="1">
    <citation type="submission" date="2019-07" db="EMBL/GenBank/DDBJ databases">
        <title>R&amp;d 2014.</title>
        <authorList>
            <person name="Klenk H.-P."/>
        </authorList>
    </citation>
    <scope>NUCLEOTIDE SEQUENCE [LARGE SCALE GENOMIC DNA]</scope>
    <source>
        <strain evidence="3 4">DSM 43194</strain>
    </source>
</reference>
<dbReference type="RefSeq" id="WP_030533928.1">
    <property type="nucleotide sequence ID" value="NZ_JOIJ01000020.1"/>
</dbReference>
<dbReference type="Proteomes" id="UP000317303">
    <property type="component" value="Unassembled WGS sequence"/>
</dbReference>
<gene>
    <name evidence="3" type="ORF">JD82_01635</name>
</gene>
<feature type="compositionally biased region" description="Polar residues" evidence="1">
    <location>
        <begin position="220"/>
        <end position="232"/>
    </location>
</feature>
<dbReference type="Pfam" id="PF21725">
    <property type="entry name" value="T7SS_signal"/>
    <property type="match status" value="1"/>
</dbReference>
<feature type="region of interest" description="Disordered" evidence="1">
    <location>
        <begin position="206"/>
        <end position="237"/>
    </location>
</feature>
<accession>A0A660C8P6</accession>
<evidence type="ECO:0000313" key="4">
    <source>
        <dbReference type="Proteomes" id="UP000317303"/>
    </source>
</evidence>
<name>A0A660C8P6_9PSEU</name>
<proteinExistence type="predicted"/>
<protein>
    <recommendedName>
        <fullName evidence="2">Putative T7SS secretion signal domain-containing protein</fullName>
    </recommendedName>
</protein>